<sequence>MYSQADKMKSAYGICYLVATPIGNLEDMSFRAVRILAEADLIAAEDTRHTKKLLNHYDIGARLISYHQHNEIDRSNQLVEMLKEGQTIAIVSDAGTPGISDPGAIMARRCHEEGINITVIPGACAAIGALVVSGMSTDKFSFCGFLPSNKKSRKKALEEIGKLKLTVILYEAPHRLIKTLKELEDSLGDREITLVKELTKLHETIWKGSISRAIIHYEENLPKGEFVLLIEGSSQEEKGFWDTMTLEEHMEHYLEEGISKKEAVKLIAKDRGIPKREVYDRFMT</sequence>
<dbReference type="SUPFAM" id="SSF53790">
    <property type="entry name" value="Tetrapyrrole methylase"/>
    <property type="match status" value="1"/>
</dbReference>
<dbReference type="CDD" id="cd11648">
    <property type="entry name" value="RsmI"/>
    <property type="match status" value="1"/>
</dbReference>
<dbReference type="HAMAP" id="MF_01877">
    <property type="entry name" value="16SrRNA_methyltr_I"/>
    <property type="match status" value="1"/>
</dbReference>
<keyword evidence="5 6" id="KW-0949">S-adenosyl-L-methionine</keyword>
<comment type="function">
    <text evidence="6">Catalyzes the 2'-O-methylation of the ribose of cytidine 1402 (C1402) in 16S rRNA.</text>
</comment>
<dbReference type="EMBL" id="FQTU01000002">
    <property type="protein sequence ID" value="SHE39174.1"/>
    <property type="molecule type" value="Genomic_DNA"/>
</dbReference>
<keyword evidence="1 6" id="KW-0963">Cytoplasm</keyword>
<evidence type="ECO:0000313" key="8">
    <source>
        <dbReference type="EMBL" id="SHE39174.1"/>
    </source>
</evidence>
<dbReference type="Gene3D" id="3.30.950.10">
    <property type="entry name" value="Methyltransferase, Cobalt-precorrin-4 Transmethylase, Domain 2"/>
    <property type="match status" value="1"/>
</dbReference>
<dbReference type="EC" id="2.1.1.198" evidence="6"/>
<evidence type="ECO:0000256" key="6">
    <source>
        <dbReference type="HAMAP-Rule" id="MF_01877"/>
    </source>
</evidence>
<dbReference type="GO" id="GO:0070677">
    <property type="term" value="F:rRNA (cytosine-2'-O-)-methyltransferase activity"/>
    <property type="evidence" value="ECO:0007669"/>
    <property type="project" value="UniProtKB-UniRule"/>
</dbReference>
<organism evidence="8 9">
    <name type="scientific">Alkalibacter saccharofermentans DSM 14828</name>
    <dbReference type="NCBI Taxonomy" id="1120975"/>
    <lineage>
        <taxon>Bacteria</taxon>
        <taxon>Bacillati</taxon>
        <taxon>Bacillota</taxon>
        <taxon>Clostridia</taxon>
        <taxon>Eubacteriales</taxon>
        <taxon>Eubacteriaceae</taxon>
        <taxon>Alkalibacter</taxon>
    </lineage>
</organism>
<dbReference type="FunFam" id="3.30.950.10:FF:000002">
    <property type="entry name" value="Ribosomal RNA small subunit methyltransferase I"/>
    <property type="match status" value="1"/>
</dbReference>
<evidence type="ECO:0000256" key="1">
    <source>
        <dbReference type="ARBA" id="ARBA00022490"/>
    </source>
</evidence>
<dbReference type="GO" id="GO:0005737">
    <property type="term" value="C:cytoplasm"/>
    <property type="evidence" value="ECO:0007669"/>
    <property type="project" value="UniProtKB-SubCell"/>
</dbReference>
<dbReference type="InterPro" id="IPR014777">
    <property type="entry name" value="4pyrrole_Mease_sub1"/>
</dbReference>
<evidence type="ECO:0000256" key="5">
    <source>
        <dbReference type="ARBA" id="ARBA00022691"/>
    </source>
</evidence>
<dbReference type="FunFam" id="3.40.1010.10:FF:000002">
    <property type="entry name" value="Ribosomal RNA small subunit methyltransferase I"/>
    <property type="match status" value="1"/>
</dbReference>
<dbReference type="PANTHER" id="PTHR46111:SF1">
    <property type="entry name" value="RIBOSOMAL RNA SMALL SUBUNIT METHYLTRANSFERASE I"/>
    <property type="match status" value="1"/>
</dbReference>
<dbReference type="PROSITE" id="PS01296">
    <property type="entry name" value="RSMI"/>
    <property type="match status" value="1"/>
</dbReference>
<keyword evidence="4 6" id="KW-0808">Transferase</keyword>
<gene>
    <name evidence="6" type="primary">rsmI</name>
    <name evidence="8" type="ORF">SAMN02746064_00373</name>
</gene>
<dbReference type="InterPro" id="IPR014776">
    <property type="entry name" value="4pyrrole_Mease_sub2"/>
</dbReference>
<dbReference type="InterPro" id="IPR000878">
    <property type="entry name" value="4pyrrol_Mease"/>
</dbReference>
<dbReference type="STRING" id="1120975.SAMN02746064_00373"/>
<evidence type="ECO:0000256" key="4">
    <source>
        <dbReference type="ARBA" id="ARBA00022679"/>
    </source>
</evidence>
<keyword evidence="3 6" id="KW-0489">Methyltransferase</keyword>
<keyword evidence="2 6" id="KW-0698">rRNA processing</keyword>
<dbReference type="NCBIfam" id="TIGR00096">
    <property type="entry name" value="16S rRNA (cytidine(1402)-2'-O)-methyltransferase"/>
    <property type="match status" value="1"/>
</dbReference>
<dbReference type="Proteomes" id="UP000184251">
    <property type="component" value="Unassembled WGS sequence"/>
</dbReference>
<dbReference type="InterPro" id="IPR018063">
    <property type="entry name" value="SAM_MeTrfase_RsmI_CS"/>
</dbReference>
<dbReference type="InterPro" id="IPR035996">
    <property type="entry name" value="4pyrrol_Methylase_sf"/>
</dbReference>
<protein>
    <recommendedName>
        <fullName evidence="6">Ribosomal RNA small subunit methyltransferase I</fullName>
        <ecNumber evidence="6">2.1.1.198</ecNumber>
    </recommendedName>
    <alternativeName>
        <fullName evidence="6">16S rRNA 2'-O-ribose C1402 methyltransferase</fullName>
    </alternativeName>
    <alternativeName>
        <fullName evidence="6">rRNA (cytidine-2'-O-)-methyltransferase RsmI</fullName>
    </alternativeName>
</protein>
<dbReference type="InterPro" id="IPR008189">
    <property type="entry name" value="rRNA_ssu_MeTfrase_I"/>
</dbReference>
<evidence type="ECO:0000256" key="2">
    <source>
        <dbReference type="ARBA" id="ARBA00022552"/>
    </source>
</evidence>
<keyword evidence="9" id="KW-1185">Reference proteome</keyword>
<dbReference type="PIRSF" id="PIRSF005917">
    <property type="entry name" value="MTase_YraL"/>
    <property type="match status" value="1"/>
</dbReference>
<evidence type="ECO:0000313" key="9">
    <source>
        <dbReference type="Proteomes" id="UP000184251"/>
    </source>
</evidence>
<name>A0A1M4T427_9FIRM</name>
<dbReference type="Gene3D" id="3.40.1010.10">
    <property type="entry name" value="Cobalt-precorrin-4 Transmethylase, Domain 1"/>
    <property type="match status" value="1"/>
</dbReference>
<dbReference type="AlphaFoldDB" id="A0A1M4T427"/>
<reference evidence="8 9" key="1">
    <citation type="submission" date="2016-11" db="EMBL/GenBank/DDBJ databases">
        <authorList>
            <person name="Jaros S."/>
            <person name="Januszkiewicz K."/>
            <person name="Wedrychowicz H."/>
        </authorList>
    </citation>
    <scope>NUCLEOTIDE SEQUENCE [LARGE SCALE GENOMIC DNA]</scope>
    <source>
        <strain evidence="8 9">DSM 14828</strain>
    </source>
</reference>
<dbReference type="PANTHER" id="PTHR46111">
    <property type="entry name" value="RIBOSOMAL RNA SMALL SUBUNIT METHYLTRANSFERASE I"/>
    <property type="match status" value="1"/>
</dbReference>
<evidence type="ECO:0000256" key="3">
    <source>
        <dbReference type="ARBA" id="ARBA00022603"/>
    </source>
</evidence>
<proteinExistence type="inferred from homology"/>
<comment type="subcellular location">
    <subcellularLocation>
        <location evidence="6">Cytoplasm</location>
    </subcellularLocation>
</comment>
<feature type="domain" description="Tetrapyrrole methylase" evidence="7">
    <location>
        <begin position="16"/>
        <end position="211"/>
    </location>
</feature>
<dbReference type="RefSeq" id="WP_242945276.1">
    <property type="nucleotide sequence ID" value="NZ_FQTU01000002.1"/>
</dbReference>
<accession>A0A1M4T427</accession>
<dbReference type="Pfam" id="PF00590">
    <property type="entry name" value="TP_methylase"/>
    <property type="match status" value="1"/>
</dbReference>
<comment type="similarity">
    <text evidence="6">Belongs to the methyltransferase superfamily. RsmI family.</text>
</comment>
<comment type="catalytic activity">
    <reaction evidence="6">
        <text>cytidine(1402) in 16S rRNA + S-adenosyl-L-methionine = 2'-O-methylcytidine(1402) in 16S rRNA + S-adenosyl-L-homocysteine + H(+)</text>
        <dbReference type="Rhea" id="RHEA:42924"/>
        <dbReference type="Rhea" id="RHEA-COMP:10285"/>
        <dbReference type="Rhea" id="RHEA-COMP:10286"/>
        <dbReference type="ChEBI" id="CHEBI:15378"/>
        <dbReference type="ChEBI" id="CHEBI:57856"/>
        <dbReference type="ChEBI" id="CHEBI:59789"/>
        <dbReference type="ChEBI" id="CHEBI:74495"/>
        <dbReference type="ChEBI" id="CHEBI:82748"/>
        <dbReference type="EC" id="2.1.1.198"/>
    </reaction>
</comment>
<evidence type="ECO:0000259" key="7">
    <source>
        <dbReference type="Pfam" id="PF00590"/>
    </source>
</evidence>